<keyword evidence="13" id="KW-1185">Reference proteome</keyword>
<dbReference type="InterPro" id="IPR045034">
    <property type="entry name" value="O-acyltransferase_WSD1-like"/>
</dbReference>
<dbReference type="InterPro" id="IPR023213">
    <property type="entry name" value="CAT-like_dom_sf"/>
</dbReference>
<dbReference type="Proteomes" id="UP001589568">
    <property type="component" value="Unassembled WGS sequence"/>
</dbReference>
<evidence type="ECO:0000259" key="11">
    <source>
        <dbReference type="Pfam" id="PF03007"/>
    </source>
</evidence>
<dbReference type="RefSeq" id="WP_379483149.1">
    <property type="nucleotide sequence ID" value="NZ_JBHMCF010000011.1"/>
</dbReference>
<evidence type="ECO:0000256" key="6">
    <source>
        <dbReference type="ARBA" id="ARBA00022679"/>
    </source>
</evidence>
<accession>A0ABV5NJ58</accession>
<comment type="similarity">
    <text evidence="3">Belongs to the long-chain O-acyltransferase family.</text>
</comment>
<comment type="catalytic activity">
    <reaction evidence="10">
        <text>an acyl-CoA + a 1,2-diacyl-sn-glycerol = a triacyl-sn-glycerol + CoA</text>
        <dbReference type="Rhea" id="RHEA:10868"/>
        <dbReference type="ChEBI" id="CHEBI:17815"/>
        <dbReference type="ChEBI" id="CHEBI:57287"/>
        <dbReference type="ChEBI" id="CHEBI:58342"/>
        <dbReference type="ChEBI" id="CHEBI:64615"/>
        <dbReference type="EC" id="2.3.1.20"/>
    </reaction>
</comment>
<evidence type="ECO:0000256" key="8">
    <source>
        <dbReference type="ARBA" id="ARBA00023098"/>
    </source>
</evidence>
<keyword evidence="5" id="KW-0444">Lipid biosynthesis</keyword>
<evidence type="ECO:0000256" key="1">
    <source>
        <dbReference type="ARBA" id="ARBA00004771"/>
    </source>
</evidence>
<evidence type="ECO:0000256" key="3">
    <source>
        <dbReference type="ARBA" id="ARBA00009587"/>
    </source>
</evidence>
<feature type="domain" description="O-acyltransferase WSD1-like N-terminal" evidence="11">
    <location>
        <begin position="23"/>
        <end position="177"/>
    </location>
</feature>
<sequence length="416" mass="44130">MTSPPRAVPLTLGDHYVLSLARAAAADSRMHMAVAAHLPGGPPAPPDLHERIAATAGRAPVLRYRLTGAGRHAAWAPDPGFDPARHVTHHHLRPGQDVAQAALDLIADRPLPRDRPLWDLLVLHGHTPGEHVLVHRVHHAFQDALGLLSGIRALTGDERLPHPAPEPPARDAPAIRGTLADLARLAAPLPRWHPSKPPGGQGPRLLAVPLDAGALRAVVQRTGATVTQVMLALLAGALRSWRPQVWRSRPGITVNLPVSVRGPRNHAALGNHVGVFPVTLPCGEPAPYARLRAIADQTTLALISRQRRRIRALYRLPAAVSRTAFGAAMPLVARGAPCRLDVGTIRITGEFPAARELFLCPPLAPGVSAMITLLYGRGAASVCGVFDASVDGPHEVLALVAHALAELHADVGKGHR</sequence>
<evidence type="ECO:0000313" key="12">
    <source>
        <dbReference type="EMBL" id="MFB9470340.1"/>
    </source>
</evidence>
<keyword evidence="8" id="KW-0443">Lipid metabolism</keyword>
<organism evidence="12 13">
    <name type="scientific">Nonomuraea salmonea</name>
    <dbReference type="NCBI Taxonomy" id="46181"/>
    <lineage>
        <taxon>Bacteria</taxon>
        <taxon>Bacillati</taxon>
        <taxon>Actinomycetota</taxon>
        <taxon>Actinomycetes</taxon>
        <taxon>Streptosporangiales</taxon>
        <taxon>Streptosporangiaceae</taxon>
        <taxon>Nonomuraea</taxon>
    </lineage>
</organism>
<dbReference type="Pfam" id="PF03007">
    <property type="entry name" value="WS_DGAT_cat"/>
    <property type="match status" value="1"/>
</dbReference>
<keyword evidence="9" id="KW-0012">Acyltransferase</keyword>
<dbReference type="Gene3D" id="3.30.559.10">
    <property type="entry name" value="Chloramphenicol acetyltransferase-like domain"/>
    <property type="match status" value="1"/>
</dbReference>
<protein>
    <recommendedName>
        <fullName evidence="4">diacylglycerol O-acyltransferase</fullName>
        <ecNumber evidence="4">2.3.1.20</ecNumber>
    </recommendedName>
</protein>
<comment type="pathway">
    <text evidence="2">Lipid metabolism.</text>
</comment>
<keyword evidence="6" id="KW-0808">Transferase</keyword>
<dbReference type="EMBL" id="JBHMCF010000011">
    <property type="protein sequence ID" value="MFB9470340.1"/>
    <property type="molecule type" value="Genomic_DNA"/>
</dbReference>
<comment type="caution">
    <text evidence="12">The sequence shown here is derived from an EMBL/GenBank/DDBJ whole genome shotgun (WGS) entry which is preliminary data.</text>
</comment>
<gene>
    <name evidence="12" type="ORF">ACFFR3_12545</name>
</gene>
<reference evidence="12 13" key="1">
    <citation type="submission" date="2024-09" db="EMBL/GenBank/DDBJ databases">
        <authorList>
            <person name="Sun Q."/>
            <person name="Mori K."/>
        </authorList>
    </citation>
    <scope>NUCLEOTIDE SEQUENCE [LARGE SCALE GENOMIC DNA]</scope>
    <source>
        <strain evidence="12 13">JCM 3324</strain>
    </source>
</reference>
<evidence type="ECO:0000256" key="9">
    <source>
        <dbReference type="ARBA" id="ARBA00023315"/>
    </source>
</evidence>
<dbReference type="InterPro" id="IPR004255">
    <property type="entry name" value="O-acyltransferase_WSD1_N"/>
</dbReference>
<evidence type="ECO:0000256" key="5">
    <source>
        <dbReference type="ARBA" id="ARBA00022516"/>
    </source>
</evidence>
<evidence type="ECO:0000256" key="10">
    <source>
        <dbReference type="ARBA" id="ARBA00048109"/>
    </source>
</evidence>
<proteinExistence type="inferred from homology"/>
<dbReference type="PANTHER" id="PTHR31650">
    <property type="entry name" value="O-ACYLTRANSFERASE (WSD1-LIKE) FAMILY PROTEIN"/>
    <property type="match status" value="1"/>
</dbReference>
<dbReference type="EC" id="2.3.1.20" evidence="4"/>
<dbReference type="Gene3D" id="3.30.559.30">
    <property type="entry name" value="Nonribosomal peptide synthetase, condensation domain"/>
    <property type="match status" value="1"/>
</dbReference>
<evidence type="ECO:0000256" key="4">
    <source>
        <dbReference type="ARBA" id="ARBA00013244"/>
    </source>
</evidence>
<evidence type="ECO:0000313" key="13">
    <source>
        <dbReference type="Proteomes" id="UP001589568"/>
    </source>
</evidence>
<dbReference type="SUPFAM" id="SSF52777">
    <property type="entry name" value="CoA-dependent acyltransferases"/>
    <property type="match status" value="2"/>
</dbReference>
<comment type="pathway">
    <text evidence="1">Glycerolipid metabolism; triacylglycerol biosynthesis.</text>
</comment>
<dbReference type="PANTHER" id="PTHR31650:SF1">
    <property type="entry name" value="WAX ESTER SYNTHASE_DIACYLGLYCEROL ACYLTRANSFERASE 4-RELATED"/>
    <property type="match status" value="1"/>
</dbReference>
<name>A0ABV5NJ58_9ACTN</name>
<evidence type="ECO:0000256" key="7">
    <source>
        <dbReference type="ARBA" id="ARBA00022798"/>
    </source>
</evidence>
<keyword evidence="7" id="KW-0319">Glycerol metabolism</keyword>
<evidence type="ECO:0000256" key="2">
    <source>
        <dbReference type="ARBA" id="ARBA00005189"/>
    </source>
</evidence>